<dbReference type="GO" id="GO:0000226">
    <property type="term" value="P:microtubule cytoskeleton organization"/>
    <property type="evidence" value="ECO:0007669"/>
    <property type="project" value="TreeGrafter"/>
</dbReference>
<dbReference type="PANTHER" id="PTHR12658:SF0">
    <property type="entry name" value="TUBULIN-SPECIFIC CHAPERONE D"/>
    <property type="match status" value="1"/>
</dbReference>
<feature type="domain" description="Tubulin-folding cofactor D C-terminal" evidence="4">
    <location>
        <begin position="889"/>
        <end position="1087"/>
    </location>
</feature>
<dbReference type="PANTHER" id="PTHR12658">
    <property type="entry name" value="BETA-TUBULIN COFACTOR D"/>
    <property type="match status" value="1"/>
</dbReference>
<protein>
    <submittedName>
        <fullName evidence="6">Uncharacterized protein</fullName>
    </submittedName>
</protein>
<sequence length="1182" mass="131587">MDDPELIEGKQFATFERYGDFVSAQSALLAVDLSSEPSRQDNGTEVELMRKLTMILGEYQEQSYLLDPYLENLVVPVAECLRAHARTRTSDPAAKSSIPRLGRLAELLYNYIKCRGYKTISRFFPHEIADVTIAIEFMRLPDGPSAEPSQWTLRYVVLLWLSLVCRIPFDLDQFDEDGQIGGTASALESTAMKHLGKAGLEREGAAILLSRYYMRKDTKQRFKTFLQWSISVIKSNDVLQSLGVLQVLCEFVKSGAPEDTQAAAQALMEMSETISDSETLTANTLVRKYRTKLLSRIGLRLVPPRPRIPRVQLPTLNNGSNQDSSENHGNDDGDEIDVPEELEVILDALFKAVQDRDTVVRWSAAKGIGRLSERLSSDFAGQVMENILHFFSIHTVAGATVYDMPSIAEATWHGACLASAEMARRALVPPTLLPNLLDWLSKALYFDIRKGAHSIGSNVRDAAAYVIWALARSQDRSGFSPHASKLAENLVAVSLFDRDVSIRRAASAAFQEHVGRMGLFAHGIDVLRKTDFYSVSIRRNAFLTAAPQVAEHEEYRPAILDHLLSITLRHWDVVMRQLGAKSLRLICEINLDKLGPSCMQRLARLLSSVDVATIHGAVAALTEIADAHNQFSYSGDRTRREIFILINRIPESLVLAPRNEQILSAVCSLVAASITREEVELKNSSSVPNWEKFVDHGLRHRSEDVREAGAAALAAVSSLTDCSSAVERYVTLVHVRLPPHPDVGSLYTYIREFKRGPPPLQQSLGYLLGVLDYHAHPHGLSEVMECLLDNVSMESATRMTNVEARRNSFLAIPKIVVRVAQDLERHTVRALVDALDNGLDDYTTDERGDVGSWIRIACIQGLTSIIETLFVVSKNLPNFATILPAHRYHHIVGRVLGQGVERLDNVRQIAGESFTRILRLSLPSVDDAECWRVRGEYLARELFLPDCRESGTNWNNGEWLFPKAVRLLEISEYRKPILTGLVLSVSTRTNSTQRPASSSLAAYVRALPVSSDRNGYSQASLARDLIEHAMKHMTSNNVVVPVLQTFNMLLEGDAVARLPESGTGAACMESLILIATKNVSRLKNVQRVHESMKIVVNLFTFPSVAKTCLSKITDFLVHPYPRVRSGTAEYLYLVLQSRDLGWEPDDKVEELLLETGWSSTDVEEVKEAAQALVKELASNMEG</sequence>
<dbReference type="SUPFAM" id="SSF48371">
    <property type="entry name" value="ARM repeat"/>
    <property type="match status" value="2"/>
</dbReference>
<feature type="region of interest" description="Disordered" evidence="3">
    <location>
        <begin position="308"/>
        <end position="335"/>
    </location>
</feature>
<dbReference type="AlphaFoldDB" id="A0A0C9ZBX3"/>
<keyword evidence="1" id="KW-0143">Chaperone</keyword>
<dbReference type="PROSITE" id="PS50077">
    <property type="entry name" value="HEAT_REPEAT"/>
    <property type="match status" value="1"/>
</dbReference>
<accession>A0A0C9ZBX3</accession>
<evidence type="ECO:0000313" key="6">
    <source>
        <dbReference type="EMBL" id="KIK26796.1"/>
    </source>
</evidence>
<dbReference type="OrthoDB" id="1735853at2759"/>
<dbReference type="Pfam" id="PF12612">
    <property type="entry name" value="TFCD_C"/>
    <property type="match status" value="1"/>
</dbReference>
<dbReference type="InterPro" id="IPR016024">
    <property type="entry name" value="ARM-type_fold"/>
</dbReference>
<reference evidence="6 7" key="1">
    <citation type="submission" date="2014-04" db="EMBL/GenBank/DDBJ databases">
        <authorList>
            <consortium name="DOE Joint Genome Institute"/>
            <person name="Kuo A."/>
            <person name="Kohler A."/>
            <person name="Costa M.D."/>
            <person name="Nagy L.G."/>
            <person name="Floudas D."/>
            <person name="Copeland A."/>
            <person name="Barry K.W."/>
            <person name="Cichocki N."/>
            <person name="Veneault-Fourrey C."/>
            <person name="LaButti K."/>
            <person name="Lindquist E.A."/>
            <person name="Lipzen A."/>
            <person name="Lundell T."/>
            <person name="Morin E."/>
            <person name="Murat C."/>
            <person name="Sun H."/>
            <person name="Tunlid A."/>
            <person name="Henrissat B."/>
            <person name="Grigoriev I.V."/>
            <person name="Hibbett D.S."/>
            <person name="Martin F."/>
            <person name="Nordberg H.P."/>
            <person name="Cantor M.N."/>
            <person name="Hua S.X."/>
        </authorList>
    </citation>
    <scope>NUCLEOTIDE SEQUENCE [LARGE SCALE GENOMIC DNA]</scope>
    <source>
        <strain evidence="6 7">441</strain>
    </source>
</reference>
<dbReference type="InterPro" id="IPR033162">
    <property type="entry name" value="TBCD"/>
</dbReference>
<dbReference type="GO" id="GO:0007021">
    <property type="term" value="P:tubulin complex assembly"/>
    <property type="evidence" value="ECO:0007669"/>
    <property type="project" value="InterPro"/>
</dbReference>
<evidence type="ECO:0000259" key="5">
    <source>
        <dbReference type="Pfam" id="PF25767"/>
    </source>
</evidence>
<organism evidence="6 7">
    <name type="scientific">Pisolithus microcarpus 441</name>
    <dbReference type="NCBI Taxonomy" id="765257"/>
    <lineage>
        <taxon>Eukaryota</taxon>
        <taxon>Fungi</taxon>
        <taxon>Dikarya</taxon>
        <taxon>Basidiomycota</taxon>
        <taxon>Agaricomycotina</taxon>
        <taxon>Agaricomycetes</taxon>
        <taxon>Agaricomycetidae</taxon>
        <taxon>Boletales</taxon>
        <taxon>Sclerodermatineae</taxon>
        <taxon>Pisolithaceae</taxon>
        <taxon>Pisolithus</taxon>
    </lineage>
</organism>
<dbReference type="InterPro" id="IPR021133">
    <property type="entry name" value="HEAT_type_2"/>
</dbReference>
<dbReference type="EMBL" id="KN833700">
    <property type="protein sequence ID" value="KIK26796.1"/>
    <property type="molecule type" value="Genomic_DNA"/>
</dbReference>
<feature type="compositionally biased region" description="Polar residues" evidence="3">
    <location>
        <begin position="315"/>
        <end position="324"/>
    </location>
</feature>
<evidence type="ECO:0000256" key="1">
    <source>
        <dbReference type="ARBA" id="ARBA00023186"/>
    </source>
</evidence>
<dbReference type="InterPro" id="IPR022577">
    <property type="entry name" value="TBCD_C"/>
</dbReference>
<dbReference type="STRING" id="765257.A0A0C9ZBX3"/>
<dbReference type="GO" id="GO:0005096">
    <property type="term" value="F:GTPase activator activity"/>
    <property type="evidence" value="ECO:0007669"/>
    <property type="project" value="InterPro"/>
</dbReference>
<dbReference type="Pfam" id="PF25767">
    <property type="entry name" value="ARM_TBCD_2nd"/>
    <property type="match status" value="1"/>
</dbReference>
<gene>
    <name evidence="6" type="ORF">PISMIDRAFT_28377</name>
</gene>
<dbReference type="Pfam" id="PF23579">
    <property type="entry name" value="ARM_TBCD"/>
    <property type="match status" value="1"/>
</dbReference>
<feature type="repeat" description="HEAT" evidence="2">
    <location>
        <begin position="345"/>
        <end position="382"/>
    </location>
</feature>
<dbReference type="HOGENOM" id="CLU_003043_0_1_1"/>
<evidence type="ECO:0000256" key="3">
    <source>
        <dbReference type="SAM" id="MobiDB-lite"/>
    </source>
</evidence>
<dbReference type="Proteomes" id="UP000054018">
    <property type="component" value="Unassembled WGS sequence"/>
</dbReference>
<proteinExistence type="predicted"/>
<dbReference type="GO" id="GO:0048487">
    <property type="term" value="F:beta-tubulin binding"/>
    <property type="evidence" value="ECO:0007669"/>
    <property type="project" value="InterPro"/>
</dbReference>
<evidence type="ECO:0000313" key="7">
    <source>
        <dbReference type="Proteomes" id="UP000054018"/>
    </source>
</evidence>
<name>A0A0C9ZBX3_9AGAM</name>
<dbReference type="InterPro" id="IPR011989">
    <property type="entry name" value="ARM-like"/>
</dbReference>
<reference evidence="7" key="2">
    <citation type="submission" date="2015-01" db="EMBL/GenBank/DDBJ databases">
        <title>Evolutionary Origins and Diversification of the Mycorrhizal Mutualists.</title>
        <authorList>
            <consortium name="DOE Joint Genome Institute"/>
            <consortium name="Mycorrhizal Genomics Consortium"/>
            <person name="Kohler A."/>
            <person name="Kuo A."/>
            <person name="Nagy L.G."/>
            <person name="Floudas D."/>
            <person name="Copeland A."/>
            <person name="Barry K.W."/>
            <person name="Cichocki N."/>
            <person name="Veneault-Fourrey C."/>
            <person name="LaButti K."/>
            <person name="Lindquist E.A."/>
            <person name="Lipzen A."/>
            <person name="Lundell T."/>
            <person name="Morin E."/>
            <person name="Murat C."/>
            <person name="Riley R."/>
            <person name="Ohm R."/>
            <person name="Sun H."/>
            <person name="Tunlid A."/>
            <person name="Henrissat B."/>
            <person name="Grigoriev I.V."/>
            <person name="Hibbett D.S."/>
            <person name="Martin F."/>
        </authorList>
    </citation>
    <scope>NUCLEOTIDE SEQUENCE [LARGE SCALE GENOMIC DNA]</scope>
    <source>
        <strain evidence="7">441</strain>
    </source>
</reference>
<dbReference type="InterPro" id="IPR058033">
    <property type="entry name" value="ARM_TBCD_2nd"/>
</dbReference>
<keyword evidence="7" id="KW-1185">Reference proteome</keyword>
<evidence type="ECO:0000259" key="4">
    <source>
        <dbReference type="Pfam" id="PF12612"/>
    </source>
</evidence>
<dbReference type="Gene3D" id="1.25.10.10">
    <property type="entry name" value="Leucine-rich Repeat Variant"/>
    <property type="match status" value="2"/>
</dbReference>
<evidence type="ECO:0000256" key="2">
    <source>
        <dbReference type="PROSITE-ProRule" id="PRU00103"/>
    </source>
</evidence>
<dbReference type="GO" id="GO:0007023">
    <property type="term" value="P:post-chaperonin tubulin folding pathway"/>
    <property type="evidence" value="ECO:0007669"/>
    <property type="project" value="InterPro"/>
</dbReference>
<feature type="domain" description="Tubulin-folding cofactor D ARM repeats" evidence="5">
    <location>
        <begin position="287"/>
        <end position="524"/>
    </location>
</feature>